<comment type="caution">
    <text evidence="4">The sequence shown here is derived from an EMBL/GenBank/DDBJ whole genome shotgun (WGS) entry which is preliminary data.</text>
</comment>
<keyword evidence="5" id="KW-1185">Reference proteome</keyword>
<dbReference type="OrthoDB" id="527603at2759"/>
<dbReference type="InterPro" id="IPR018593">
    <property type="entry name" value="tRNA-endonuc_su_Sen15"/>
</dbReference>
<evidence type="ECO:0000256" key="2">
    <source>
        <dbReference type="SAM" id="MobiDB-lite"/>
    </source>
</evidence>
<gene>
    <name evidence="4" type="ORF">TSOC_006374</name>
</gene>
<reference evidence="4 5" key="1">
    <citation type="journal article" date="2017" name="Mol. Biol. Evol.">
        <title>The 4-celled Tetrabaena socialis nuclear genome reveals the essential components for genetic control of cell number at the origin of multicellularity in the volvocine lineage.</title>
        <authorList>
            <person name="Featherston J."/>
            <person name="Arakaki Y."/>
            <person name="Hanschen E.R."/>
            <person name="Ferris P.J."/>
            <person name="Michod R.E."/>
            <person name="Olson B.J.S.C."/>
            <person name="Nozaki H."/>
            <person name="Durand P.M."/>
        </authorList>
    </citation>
    <scope>NUCLEOTIDE SEQUENCE [LARGE SCALE GENOMIC DNA]</scope>
    <source>
        <strain evidence="4 5">NIES-571</strain>
    </source>
</reference>
<evidence type="ECO:0000313" key="4">
    <source>
        <dbReference type="EMBL" id="PNH07197.1"/>
    </source>
</evidence>
<proteinExistence type="predicted"/>
<evidence type="ECO:0000313" key="5">
    <source>
        <dbReference type="Proteomes" id="UP000236333"/>
    </source>
</evidence>
<keyword evidence="1" id="KW-0819">tRNA processing</keyword>
<dbReference type="EMBL" id="PGGS01000192">
    <property type="protein sequence ID" value="PNH07197.1"/>
    <property type="molecule type" value="Genomic_DNA"/>
</dbReference>
<dbReference type="Proteomes" id="UP000236333">
    <property type="component" value="Unassembled WGS sequence"/>
</dbReference>
<accession>A0A2J8A3W9</accession>
<evidence type="ECO:0000259" key="3">
    <source>
        <dbReference type="Pfam" id="PF09631"/>
    </source>
</evidence>
<feature type="domain" description="tRNA-splicing endonuclease subunit Sen15" evidence="3">
    <location>
        <begin position="101"/>
        <end position="162"/>
    </location>
</feature>
<feature type="region of interest" description="Disordered" evidence="2">
    <location>
        <begin position="83"/>
        <end position="103"/>
    </location>
</feature>
<feature type="compositionally biased region" description="Gly residues" evidence="2">
    <location>
        <begin position="178"/>
        <end position="189"/>
    </location>
</feature>
<dbReference type="GO" id="GO:0008033">
    <property type="term" value="P:tRNA processing"/>
    <property type="evidence" value="ECO:0007669"/>
    <property type="project" value="UniProtKB-KW"/>
</dbReference>
<protein>
    <recommendedName>
        <fullName evidence="3">tRNA-splicing endonuclease subunit Sen15 domain-containing protein</fullName>
    </recommendedName>
</protein>
<name>A0A2J8A3W9_9CHLO</name>
<dbReference type="AlphaFoldDB" id="A0A2J8A3W9"/>
<feature type="region of interest" description="Disordered" evidence="2">
    <location>
        <begin position="167"/>
        <end position="189"/>
    </location>
</feature>
<dbReference type="Pfam" id="PF09631">
    <property type="entry name" value="Sen15"/>
    <property type="match status" value="1"/>
</dbReference>
<organism evidence="4 5">
    <name type="scientific">Tetrabaena socialis</name>
    <dbReference type="NCBI Taxonomy" id="47790"/>
    <lineage>
        <taxon>Eukaryota</taxon>
        <taxon>Viridiplantae</taxon>
        <taxon>Chlorophyta</taxon>
        <taxon>core chlorophytes</taxon>
        <taxon>Chlorophyceae</taxon>
        <taxon>CS clade</taxon>
        <taxon>Chlamydomonadales</taxon>
        <taxon>Tetrabaenaceae</taxon>
        <taxon>Tetrabaena</taxon>
    </lineage>
</organism>
<sequence>MFRRWQKDAVGKYRTLESFNTFLARLSPISGPAALGACDPADLYAVLSVLHSKGRNPQLQVNNDPGFYYFVTDAAQPAECDGAAAAPSGRGDGGACAAAPGSPNASLRREAVVPVSSKSLQLTTDTLNKFFQLEAHPHVSHILLATVDDDGSVSLVRVFNYVQPPFEGPETLPPLEAEGGGVGGESDDD</sequence>
<evidence type="ECO:0000256" key="1">
    <source>
        <dbReference type="ARBA" id="ARBA00022694"/>
    </source>
</evidence>